<keyword evidence="8 9" id="KW-0456">Lyase</keyword>
<dbReference type="InterPro" id="IPR005128">
    <property type="entry name" value="Acetolactate_a_deCO2ase"/>
</dbReference>
<dbReference type="EMBL" id="BAMV01000002">
    <property type="protein sequence ID" value="GAN59139.1"/>
    <property type="molecule type" value="Genomic_DNA"/>
</dbReference>
<evidence type="ECO:0000313" key="11">
    <source>
        <dbReference type="EMBL" id="GAN59139.1"/>
    </source>
</evidence>
<organism evidence="11 13">
    <name type="scientific">Acetobacter cibinongensis</name>
    <dbReference type="NCBI Taxonomy" id="146475"/>
    <lineage>
        <taxon>Bacteria</taxon>
        <taxon>Pseudomonadati</taxon>
        <taxon>Pseudomonadota</taxon>
        <taxon>Alphaproteobacteria</taxon>
        <taxon>Acetobacterales</taxon>
        <taxon>Acetobacteraceae</taxon>
        <taxon>Acetobacter</taxon>
    </lineage>
</organism>
<dbReference type="PANTHER" id="PTHR35524:SF1">
    <property type="entry name" value="ALPHA-ACETOLACTATE DECARBOXYLASE"/>
    <property type="match status" value="1"/>
</dbReference>
<dbReference type="PANTHER" id="PTHR35524">
    <property type="entry name" value="ALPHA-ACETOLACTATE DECARBOXYLASE"/>
    <property type="match status" value="1"/>
</dbReference>
<accession>A0A6N3SS49</accession>
<evidence type="ECO:0000256" key="4">
    <source>
        <dbReference type="ARBA" id="ARBA00013204"/>
    </source>
</evidence>
<evidence type="ECO:0000256" key="8">
    <source>
        <dbReference type="ARBA" id="ARBA00023239"/>
    </source>
</evidence>
<evidence type="ECO:0000313" key="12">
    <source>
        <dbReference type="EMBL" id="GEL59517.1"/>
    </source>
</evidence>
<evidence type="ECO:0000256" key="7">
    <source>
        <dbReference type="ARBA" id="ARBA00023061"/>
    </source>
</evidence>
<comment type="similarity">
    <text evidence="3 9">Belongs to the alpha-acetolactate decarboxylase family.</text>
</comment>
<dbReference type="Proteomes" id="UP000032671">
    <property type="component" value="Unassembled WGS sequence"/>
</dbReference>
<keyword evidence="7 9" id="KW-0005">Acetoin biosynthesis</keyword>
<comment type="catalytic activity">
    <reaction evidence="1 9">
        <text>(2S)-2-acetolactate + H(+) = (R)-acetoin + CO2</text>
        <dbReference type="Rhea" id="RHEA:21580"/>
        <dbReference type="ChEBI" id="CHEBI:15378"/>
        <dbReference type="ChEBI" id="CHEBI:15686"/>
        <dbReference type="ChEBI" id="CHEBI:16526"/>
        <dbReference type="ChEBI" id="CHEBI:58476"/>
        <dbReference type="EC" id="4.1.1.5"/>
    </reaction>
</comment>
<comment type="caution">
    <text evidence="11">The sequence shown here is derived from an EMBL/GenBank/DDBJ whole genome shotgun (WGS) entry which is preliminary data.</text>
</comment>
<reference evidence="11 13" key="1">
    <citation type="submission" date="2012-11" db="EMBL/GenBank/DDBJ databases">
        <title>Whole genome sequence of Acetobacter cibinongensis 4H-1.</title>
        <authorList>
            <person name="Azuma Y."/>
            <person name="Higashiura N."/>
            <person name="Hirakawa H."/>
            <person name="Matsushita K."/>
        </authorList>
    </citation>
    <scope>NUCLEOTIDE SEQUENCE [LARGE SCALE GENOMIC DNA]</scope>
    <source>
        <strain evidence="11 13">4H-1</strain>
    </source>
</reference>
<dbReference type="AlphaFoldDB" id="A0A0D6MZM4"/>
<dbReference type="EMBL" id="BJVU01000010">
    <property type="protein sequence ID" value="GEL59517.1"/>
    <property type="molecule type" value="Genomic_DNA"/>
</dbReference>
<name>A0A0D6MZM4_9PROT</name>
<dbReference type="Gene3D" id="3.30.1330.80">
    <property type="entry name" value="Hypothetical protein, similar to alpha- acetolactate decarboxylase, domain 2"/>
    <property type="match status" value="2"/>
</dbReference>
<gene>
    <name evidence="12" type="primary">budA</name>
    <name evidence="11" type="ORF">Abci_002_016</name>
    <name evidence="12" type="ORF">ACI01nite_21190</name>
</gene>
<dbReference type="UniPathway" id="UPA00626">
    <property type="reaction ID" value="UER00678"/>
</dbReference>
<reference evidence="12 14" key="2">
    <citation type="submission" date="2019-07" db="EMBL/GenBank/DDBJ databases">
        <title>Whole genome shotgun sequence of Acetobacter cibinongensis NBRC 16605.</title>
        <authorList>
            <person name="Hosoyama A."/>
            <person name="Uohara A."/>
            <person name="Ohji S."/>
            <person name="Ichikawa N."/>
        </authorList>
    </citation>
    <scope>NUCLEOTIDE SEQUENCE [LARGE SCALE GENOMIC DNA]</scope>
    <source>
        <strain evidence="12 14">NBRC 16605</strain>
    </source>
</reference>
<dbReference type="Pfam" id="PF03306">
    <property type="entry name" value="AAL_decarboxy"/>
    <property type="match status" value="1"/>
</dbReference>
<evidence type="ECO:0000256" key="2">
    <source>
        <dbReference type="ARBA" id="ARBA00005170"/>
    </source>
</evidence>
<evidence type="ECO:0000256" key="3">
    <source>
        <dbReference type="ARBA" id="ARBA00007106"/>
    </source>
</evidence>
<dbReference type="GO" id="GO:0045151">
    <property type="term" value="P:acetoin biosynthetic process"/>
    <property type="evidence" value="ECO:0007669"/>
    <property type="project" value="UniProtKB-UniRule"/>
</dbReference>
<dbReference type="CDD" id="cd17299">
    <property type="entry name" value="acetolactate_decarboxylase"/>
    <property type="match status" value="1"/>
</dbReference>
<evidence type="ECO:0000313" key="14">
    <source>
        <dbReference type="Proteomes" id="UP000321891"/>
    </source>
</evidence>
<dbReference type="Proteomes" id="UP000321891">
    <property type="component" value="Unassembled WGS sequence"/>
</dbReference>
<evidence type="ECO:0000313" key="13">
    <source>
        <dbReference type="Proteomes" id="UP000032671"/>
    </source>
</evidence>
<protein>
    <recommendedName>
        <fullName evidence="5 9">Alpha-acetolactate decarboxylase</fullName>
        <ecNumber evidence="4 9">4.1.1.5</ecNumber>
    </recommendedName>
</protein>
<feature type="compositionally biased region" description="Polar residues" evidence="10">
    <location>
        <begin position="1"/>
        <end position="14"/>
    </location>
</feature>
<keyword evidence="6 9" id="KW-0210">Decarboxylase</keyword>
<dbReference type="NCBIfam" id="TIGR01252">
    <property type="entry name" value="acetolac_decarb"/>
    <property type="match status" value="1"/>
</dbReference>
<dbReference type="SUPFAM" id="SSF117856">
    <property type="entry name" value="AF0104/ALDC/Ptd012-like"/>
    <property type="match status" value="1"/>
</dbReference>
<evidence type="ECO:0000256" key="10">
    <source>
        <dbReference type="SAM" id="MobiDB-lite"/>
    </source>
</evidence>
<evidence type="ECO:0000256" key="6">
    <source>
        <dbReference type="ARBA" id="ARBA00022793"/>
    </source>
</evidence>
<evidence type="ECO:0000256" key="1">
    <source>
        <dbReference type="ARBA" id="ARBA00001784"/>
    </source>
</evidence>
<sequence length="264" mass="28938">MVRSGQTGLRQDTQGAPEHGESKSKQKPVANRLYQTSTMAALLDAVYDGETTLDELLQHGNFGLGTFNALDGEMIVTDGVARQFRAEGVAAEVPGSLKTPFACVTYFEPEQTVSIDEPLDKAEFEALVDRLVGNPNLFAALRFTGLCEKVDTRTVFCQCHPYPPMLEVVKKQPTLTLNAVQGTMIGFRTPAYMQGINVAGYHVHFLTEDQKRGGHVTEYKVTRGTLEVATISDVDIRLPRTQQFAQANLSPDHLHQAIQEAEGG</sequence>
<dbReference type="PIRSF" id="PIRSF001332">
    <property type="entry name" value="Acetolac_decarb"/>
    <property type="match status" value="1"/>
</dbReference>
<dbReference type="STRING" id="1231339.Abci_002_016"/>
<evidence type="ECO:0000256" key="9">
    <source>
        <dbReference type="PIRNR" id="PIRNR001332"/>
    </source>
</evidence>
<evidence type="ECO:0000256" key="5">
    <source>
        <dbReference type="ARBA" id="ARBA00020164"/>
    </source>
</evidence>
<comment type="pathway">
    <text evidence="2 9">Polyol metabolism; (R,R)-butane-2,3-diol biosynthesis; (R,R)-butane-2,3-diol from pyruvate: step 2/3.</text>
</comment>
<accession>A0A0D6MZM4</accession>
<proteinExistence type="inferred from homology"/>
<feature type="region of interest" description="Disordered" evidence="10">
    <location>
        <begin position="1"/>
        <end position="29"/>
    </location>
</feature>
<dbReference type="GO" id="GO:0047605">
    <property type="term" value="F:acetolactate decarboxylase activity"/>
    <property type="evidence" value="ECO:0007669"/>
    <property type="project" value="UniProtKB-UniRule"/>
</dbReference>
<dbReference type="EC" id="4.1.1.5" evidence="4 9"/>
<keyword evidence="14" id="KW-1185">Reference proteome</keyword>